<keyword evidence="5 10" id="KW-0479">Metal-binding</keyword>
<dbReference type="PANTHER" id="PTHR30040:SF2">
    <property type="entry name" value="FAD:PROTEIN FMN TRANSFERASE"/>
    <property type="match status" value="1"/>
</dbReference>
<dbReference type="GeneID" id="302997522"/>
<gene>
    <name evidence="13" type="ordered locus">Tresu_0298</name>
</gene>
<dbReference type="eggNOG" id="COG1477">
    <property type="taxonomic scope" value="Bacteria"/>
</dbReference>
<keyword evidence="12" id="KW-0997">Cell inner membrane</keyword>
<proteinExistence type="inferred from homology"/>
<comment type="catalytic activity">
    <reaction evidence="9 10 12">
        <text>L-threonyl-[protein] + FAD = FMN-L-threonyl-[protein] + AMP + H(+)</text>
        <dbReference type="Rhea" id="RHEA:36847"/>
        <dbReference type="Rhea" id="RHEA-COMP:11060"/>
        <dbReference type="Rhea" id="RHEA-COMP:11061"/>
        <dbReference type="ChEBI" id="CHEBI:15378"/>
        <dbReference type="ChEBI" id="CHEBI:30013"/>
        <dbReference type="ChEBI" id="CHEBI:57692"/>
        <dbReference type="ChEBI" id="CHEBI:74257"/>
        <dbReference type="ChEBI" id="CHEBI:456215"/>
        <dbReference type="EC" id="2.7.1.180"/>
    </reaction>
</comment>
<dbReference type="OrthoDB" id="9778595at2"/>
<evidence type="ECO:0000256" key="7">
    <source>
        <dbReference type="ARBA" id="ARBA00022842"/>
    </source>
</evidence>
<evidence type="ECO:0000256" key="2">
    <source>
        <dbReference type="ARBA" id="ARBA00016337"/>
    </source>
</evidence>
<evidence type="ECO:0000313" key="14">
    <source>
        <dbReference type="Proteomes" id="UP000006852"/>
    </source>
</evidence>
<sequence>MKFVSLLCLVFIFLFASCSGKIEPRTQTAMDTLCTVNAFEDGTKKLYDEIFERLAQIEKEFSATLPDSEISRINSMAGISAVKTNEEVLNVLDFALKTAWISDGAFTPAAGPLVDLWGINTDHQKIPSQAQINNALELVDFGCVGLSRDSVFLRKAGMKINLGGIVKGFAADEVCKILKMHGVKKAVVDLGGNIYVYGKKSDGSKWTVGIKNPESPSSAPLLRLCINENSVVTSGSYERYFESNGKRYHHIFDPATGFPADSGIVSATVISPSSIAADALSTATFVLGVEKSFKLLDKFKKEFGSDISFVFVCKYGSVFASADLKGSLEFVQDDSRKIVFVP</sequence>
<dbReference type="SUPFAM" id="SSF143631">
    <property type="entry name" value="ApbE-like"/>
    <property type="match status" value="1"/>
</dbReference>
<evidence type="ECO:0000256" key="8">
    <source>
        <dbReference type="ARBA" id="ARBA00031306"/>
    </source>
</evidence>
<dbReference type="GO" id="GO:0016740">
    <property type="term" value="F:transferase activity"/>
    <property type="evidence" value="ECO:0007669"/>
    <property type="project" value="UniProtKB-UniRule"/>
</dbReference>
<reference evidence="13 14" key="1">
    <citation type="journal article" date="2011" name="Stand. Genomic Sci.">
        <title>Complete genome sequence of Treponema succinifaciens type strain (6091).</title>
        <authorList>
            <person name="Han C."/>
            <person name="Gronow S."/>
            <person name="Teshima H."/>
            <person name="Lapidus A."/>
            <person name="Nolan M."/>
            <person name="Lucas S."/>
            <person name="Hammon N."/>
            <person name="Deshpande S."/>
            <person name="Cheng J.F."/>
            <person name="Zeytun A."/>
            <person name="Tapia R."/>
            <person name="Goodwin L."/>
            <person name="Pitluck S."/>
            <person name="Liolios K."/>
            <person name="Pagani I."/>
            <person name="Ivanova N."/>
            <person name="Mavromatis K."/>
            <person name="Mikhailova N."/>
            <person name="Huntemann M."/>
            <person name="Pati A."/>
            <person name="Chen A."/>
            <person name="Palaniappan K."/>
            <person name="Land M."/>
            <person name="Hauser L."/>
            <person name="Brambilla E.M."/>
            <person name="Rohde M."/>
            <person name="Goker M."/>
            <person name="Woyke T."/>
            <person name="Bristow J."/>
            <person name="Eisen J.A."/>
            <person name="Markowitz V."/>
            <person name="Hugenholtz P."/>
            <person name="Kyrpides N.C."/>
            <person name="Klenk H.P."/>
            <person name="Detter J.C."/>
        </authorList>
    </citation>
    <scope>NUCLEOTIDE SEQUENCE [LARGE SCALE GENOMIC DNA]</scope>
    <source>
        <strain evidence="14">ATCC 33096 / DSM 2489 / 6091</strain>
    </source>
</reference>
<dbReference type="InterPro" id="IPR003374">
    <property type="entry name" value="ApbE-like_sf"/>
</dbReference>
<keyword evidence="12" id="KW-0732">Signal</keyword>
<dbReference type="PROSITE" id="PS51257">
    <property type="entry name" value="PROKAR_LIPOPROTEIN"/>
    <property type="match status" value="1"/>
</dbReference>
<keyword evidence="7 10" id="KW-0460">Magnesium</keyword>
<dbReference type="AlphaFoldDB" id="F2NUG4"/>
<keyword evidence="12 13" id="KW-0449">Lipoprotein</keyword>
<dbReference type="InterPro" id="IPR024932">
    <property type="entry name" value="ApbE"/>
</dbReference>
<feature type="signal peptide" evidence="12">
    <location>
        <begin position="1"/>
        <end position="20"/>
    </location>
</feature>
<comment type="function">
    <text evidence="12">Flavin transferase that catalyzes the transfer of the FMN moiety of FAD and its covalent binding to the hydroxyl group of a threonine residue in a target flavoprotein.</text>
</comment>
<evidence type="ECO:0000313" key="13">
    <source>
        <dbReference type="EMBL" id="AEB13257.1"/>
    </source>
</evidence>
<dbReference type="EC" id="2.7.1.180" evidence="1 10"/>
<comment type="similarity">
    <text evidence="10 12">Belongs to the ApbE family.</text>
</comment>
<dbReference type="PIRSF" id="PIRSF006268">
    <property type="entry name" value="ApbE"/>
    <property type="match status" value="1"/>
</dbReference>
<reference evidence="14" key="2">
    <citation type="submission" date="2011-04" db="EMBL/GenBank/DDBJ databases">
        <title>The complete genome of chromosome of Treponema succinifaciens DSM 2489.</title>
        <authorList>
            <person name="Lucas S."/>
            <person name="Copeland A."/>
            <person name="Lapidus A."/>
            <person name="Bruce D."/>
            <person name="Goodwin L."/>
            <person name="Pitluck S."/>
            <person name="Peters L."/>
            <person name="Kyrpides N."/>
            <person name="Mavromatis K."/>
            <person name="Ivanova N."/>
            <person name="Ovchinnikova G."/>
            <person name="Teshima H."/>
            <person name="Detter J.C."/>
            <person name="Tapia R."/>
            <person name="Han C."/>
            <person name="Land M."/>
            <person name="Hauser L."/>
            <person name="Markowitz V."/>
            <person name="Cheng J.-F."/>
            <person name="Hugenholtz P."/>
            <person name="Woyke T."/>
            <person name="Wu D."/>
            <person name="Gronow S."/>
            <person name="Wellnitz S."/>
            <person name="Brambilla E."/>
            <person name="Klenk H.-P."/>
            <person name="Eisen J.A."/>
        </authorList>
    </citation>
    <scope>NUCLEOTIDE SEQUENCE [LARGE SCALE GENOMIC DNA]</scope>
    <source>
        <strain evidence="14">ATCC 33096 / DSM 2489 / 6091</strain>
    </source>
</reference>
<keyword evidence="12" id="KW-0472">Membrane</keyword>
<dbReference type="Gene3D" id="3.10.520.10">
    <property type="entry name" value="ApbE-like domains"/>
    <property type="match status" value="1"/>
</dbReference>
<feature type="chain" id="PRO_5005968542" description="FAD:protein FMN transferase" evidence="12">
    <location>
        <begin position="21"/>
        <end position="342"/>
    </location>
</feature>
<evidence type="ECO:0000256" key="11">
    <source>
        <dbReference type="PIRSR" id="PIRSR006268-2"/>
    </source>
</evidence>
<feature type="binding site" evidence="11">
    <location>
        <position position="278"/>
    </location>
    <ligand>
        <name>Mg(2+)</name>
        <dbReference type="ChEBI" id="CHEBI:18420"/>
    </ligand>
</feature>
<evidence type="ECO:0000256" key="12">
    <source>
        <dbReference type="RuleBase" id="RU363002"/>
    </source>
</evidence>
<dbReference type="KEGG" id="tsu:Tresu_0298"/>
<dbReference type="HOGENOM" id="CLU_044403_1_0_12"/>
<keyword evidence="12" id="KW-1003">Cell membrane</keyword>
<dbReference type="Pfam" id="PF02424">
    <property type="entry name" value="ApbE"/>
    <property type="match status" value="1"/>
</dbReference>
<dbReference type="Proteomes" id="UP000006852">
    <property type="component" value="Chromosome"/>
</dbReference>
<dbReference type="GO" id="GO:0005886">
    <property type="term" value="C:plasma membrane"/>
    <property type="evidence" value="ECO:0007669"/>
    <property type="project" value="UniProtKB-SubCell"/>
</dbReference>
<dbReference type="RefSeq" id="WP_013700566.1">
    <property type="nucleotide sequence ID" value="NC_015385.1"/>
</dbReference>
<evidence type="ECO:0000256" key="4">
    <source>
        <dbReference type="ARBA" id="ARBA00022679"/>
    </source>
</evidence>
<keyword evidence="14" id="KW-1185">Reference proteome</keyword>
<organism evidence="13 14">
    <name type="scientific">Treponema succinifaciens (strain ATCC 33096 / DSM 2489 / 6091)</name>
    <dbReference type="NCBI Taxonomy" id="869209"/>
    <lineage>
        <taxon>Bacteria</taxon>
        <taxon>Pseudomonadati</taxon>
        <taxon>Spirochaetota</taxon>
        <taxon>Spirochaetia</taxon>
        <taxon>Spirochaetales</taxon>
        <taxon>Treponemataceae</taxon>
        <taxon>Treponema</taxon>
    </lineage>
</organism>
<accession>F2NUG4</accession>
<comment type="subcellular location">
    <subcellularLocation>
        <location evidence="12">Cell inner membrane</location>
        <topology evidence="12">Lipid-anchor</topology>
        <orientation evidence="12">Periplasmic side</orientation>
    </subcellularLocation>
</comment>
<protein>
    <recommendedName>
        <fullName evidence="2 10">FAD:protein FMN transferase</fullName>
        <ecNumber evidence="1 10">2.7.1.180</ecNumber>
    </recommendedName>
    <alternativeName>
        <fullName evidence="8 10">Flavin transferase</fullName>
    </alternativeName>
</protein>
<dbReference type="GO" id="GO:0046872">
    <property type="term" value="F:metal ion binding"/>
    <property type="evidence" value="ECO:0007669"/>
    <property type="project" value="UniProtKB-UniRule"/>
</dbReference>
<dbReference type="STRING" id="869209.Tresu_0298"/>
<evidence type="ECO:0000256" key="1">
    <source>
        <dbReference type="ARBA" id="ARBA00011955"/>
    </source>
</evidence>
<name>F2NUG4_TRES6</name>
<keyword evidence="6 10" id="KW-0274">FAD</keyword>
<comment type="cofactor">
    <cofactor evidence="11">
        <name>Mg(2+)</name>
        <dbReference type="ChEBI" id="CHEBI:18420"/>
    </cofactor>
    <cofactor evidence="11">
        <name>Mn(2+)</name>
        <dbReference type="ChEBI" id="CHEBI:29035"/>
    </cofactor>
    <text evidence="11">Magnesium. Can also use manganese.</text>
</comment>
<feature type="binding site" evidence="11">
    <location>
        <position position="164"/>
    </location>
    <ligand>
        <name>Mg(2+)</name>
        <dbReference type="ChEBI" id="CHEBI:18420"/>
    </ligand>
</feature>
<keyword evidence="3 10" id="KW-0285">Flavoprotein</keyword>
<evidence type="ECO:0000256" key="10">
    <source>
        <dbReference type="PIRNR" id="PIRNR006268"/>
    </source>
</evidence>
<evidence type="ECO:0000256" key="6">
    <source>
        <dbReference type="ARBA" id="ARBA00022827"/>
    </source>
</evidence>
<feature type="binding site" evidence="11">
    <location>
        <position position="282"/>
    </location>
    <ligand>
        <name>Mg(2+)</name>
        <dbReference type="ChEBI" id="CHEBI:18420"/>
    </ligand>
</feature>
<evidence type="ECO:0000256" key="5">
    <source>
        <dbReference type="ARBA" id="ARBA00022723"/>
    </source>
</evidence>
<evidence type="ECO:0000256" key="9">
    <source>
        <dbReference type="ARBA" id="ARBA00048540"/>
    </source>
</evidence>
<keyword evidence="4 10" id="KW-0808">Transferase</keyword>
<dbReference type="EMBL" id="CP002631">
    <property type="protein sequence ID" value="AEB13257.1"/>
    <property type="molecule type" value="Genomic_DNA"/>
</dbReference>
<evidence type="ECO:0000256" key="3">
    <source>
        <dbReference type="ARBA" id="ARBA00022630"/>
    </source>
</evidence>
<dbReference type="PANTHER" id="PTHR30040">
    <property type="entry name" value="THIAMINE BIOSYNTHESIS LIPOPROTEIN APBE"/>
    <property type="match status" value="1"/>
</dbReference>